<comment type="caution">
    <text evidence="1">The sequence shown here is derived from an EMBL/GenBank/DDBJ whole genome shotgun (WGS) entry which is preliminary data.</text>
</comment>
<name>A0AAN6XU70_9PEZI</name>
<protein>
    <submittedName>
        <fullName evidence="1">Uncharacterized protein</fullName>
    </submittedName>
</protein>
<dbReference type="Proteomes" id="UP001301769">
    <property type="component" value="Unassembled WGS sequence"/>
</dbReference>
<dbReference type="AlphaFoldDB" id="A0AAN6XU70"/>
<gene>
    <name evidence="1" type="ORF">QBC37DRAFT_434420</name>
</gene>
<dbReference type="EMBL" id="MU858352">
    <property type="protein sequence ID" value="KAK4206789.1"/>
    <property type="molecule type" value="Genomic_DNA"/>
</dbReference>
<evidence type="ECO:0000313" key="1">
    <source>
        <dbReference type="EMBL" id="KAK4206789.1"/>
    </source>
</evidence>
<reference evidence="1" key="2">
    <citation type="submission" date="2023-05" db="EMBL/GenBank/DDBJ databases">
        <authorList>
            <consortium name="Lawrence Berkeley National Laboratory"/>
            <person name="Steindorff A."/>
            <person name="Hensen N."/>
            <person name="Bonometti L."/>
            <person name="Westerberg I."/>
            <person name="Brannstrom I.O."/>
            <person name="Guillou S."/>
            <person name="Cros-Aarteil S."/>
            <person name="Calhoun S."/>
            <person name="Haridas S."/>
            <person name="Kuo A."/>
            <person name="Mondo S."/>
            <person name="Pangilinan J."/>
            <person name="Riley R."/>
            <person name="Labutti K."/>
            <person name="Andreopoulos B."/>
            <person name="Lipzen A."/>
            <person name="Chen C."/>
            <person name="Yanf M."/>
            <person name="Daum C."/>
            <person name="Ng V."/>
            <person name="Clum A."/>
            <person name="Ohm R."/>
            <person name="Martin F."/>
            <person name="Silar P."/>
            <person name="Natvig D."/>
            <person name="Lalanne C."/>
            <person name="Gautier V."/>
            <person name="Ament-Velasquez S.L."/>
            <person name="Kruys A."/>
            <person name="Hutchinson M.I."/>
            <person name="Powell A.J."/>
            <person name="Barry K."/>
            <person name="Miller A.N."/>
            <person name="Grigoriev I.V."/>
            <person name="Debuchy R."/>
            <person name="Gladieux P."/>
            <person name="Thoren M.H."/>
            <person name="Johannesson H."/>
        </authorList>
    </citation>
    <scope>NUCLEOTIDE SEQUENCE</scope>
    <source>
        <strain evidence="1">PSN293</strain>
    </source>
</reference>
<keyword evidence="2" id="KW-1185">Reference proteome</keyword>
<sequence>MVRTPNSAYSVIEVWRKLIRAADFKVLRGERKALRGRTKYQGADRLFLKWKQEGEKGDGPAYLMI</sequence>
<evidence type="ECO:0000313" key="2">
    <source>
        <dbReference type="Proteomes" id="UP001301769"/>
    </source>
</evidence>
<reference evidence="1" key="1">
    <citation type="journal article" date="2023" name="Mol. Phylogenet. Evol.">
        <title>Genome-scale phylogeny and comparative genomics of the fungal order Sordariales.</title>
        <authorList>
            <person name="Hensen N."/>
            <person name="Bonometti L."/>
            <person name="Westerberg I."/>
            <person name="Brannstrom I.O."/>
            <person name="Guillou S."/>
            <person name="Cros-Aarteil S."/>
            <person name="Calhoun S."/>
            <person name="Haridas S."/>
            <person name="Kuo A."/>
            <person name="Mondo S."/>
            <person name="Pangilinan J."/>
            <person name="Riley R."/>
            <person name="LaButti K."/>
            <person name="Andreopoulos B."/>
            <person name="Lipzen A."/>
            <person name="Chen C."/>
            <person name="Yan M."/>
            <person name="Daum C."/>
            <person name="Ng V."/>
            <person name="Clum A."/>
            <person name="Steindorff A."/>
            <person name="Ohm R.A."/>
            <person name="Martin F."/>
            <person name="Silar P."/>
            <person name="Natvig D.O."/>
            <person name="Lalanne C."/>
            <person name="Gautier V."/>
            <person name="Ament-Velasquez S.L."/>
            <person name="Kruys A."/>
            <person name="Hutchinson M.I."/>
            <person name="Powell A.J."/>
            <person name="Barry K."/>
            <person name="Miller A.N."/>
            <person name="Grigoriev I.V."/>
            <person name="Debuchy R."/>
            <person name="Gladieux P."/>
            <person name="Hiltunen Thoren M."/>
            <person name="Johannesson H."/>
        </authorList>
    </citation>
    <scope>NUCLEOTIDE SEQUENCE</scope>
    <source>
        <strain evidence="1">PSN293</strain>
    </source>
</reference>
<organism evidence="1 2">
    <name type="scientific">Rhypophila decipiens</name>
    <dbReference type="NCBI Taxonomy" id="261697"/>
    <lineage>
        <taxon>Eukaryota</taxon>
        <taxon>Fungi</taxon>
        <taxon>Dikarya</taxon>
        <taxon>Ascomycota</taxon>
        <taxon>Pezizomycotina</taxon>
        <taxon>Sordariomycetes</taxon>
        <taxon>Sordariomycetidae</taxon>
        <taxon>Sordariales</taxon>
        <taxon>Naviculisporaceae</taxon>
        <taxon>Rhypophila</taxon>
    </lineage>
</organism>
<proteinExistence type="predicted"/>
<accession>A0AAN6XU70</accession>